<dbReference type="STRING" id="1387353.BSF38_05244"/>
<name>A0A1U7CXJ0_9BACT</name>
<dbReference type="Proteomes" id="UP000186309">
    <property type="component" value="Chromosome"/>
</dbReference>
<gene>
    <name evidence="1" type="ORF">BSF38_05244</name>
</gene>
<reference evidence="2" key="1">
    <citation type="submission" date="2016-12" db="EMBL/GenBank/DDBJ databases">
        <title>Comparative genomics of four Isosphaeraceae planctomycetes: a common pool of plasmids and glycoside hydrolase genes.</title>
        <authorList>
            <person name="Ivanova A."/>
        </authorList>
    </citation>
    <scope>NUCLEOTIDE SEQUENCE [LARGE SCALE GENOMIC DNA]</scope>
    <source>
        <strain evidence="2">PX4</strain>
    </source>
</reference>
<dbReference type="RefSeq" id="WP_076349987.1">
    <property type="nucleotide sequence ID" value="NZ_CP019082.1"/>
</dbReference>
<accession>A0A1U7CXJ0</accession>
<evidence type="ECO:0000313" key="1">
    <source>
        <dbReference type="EMBL" id="APW63670.1"/>
    </source>
</evidence>
<sequence length="74" mass="8324">MTRAIARIPVKLHKNVTLIRTSEPVLAEELLARKTLARLILARLSETILLVKPDEADAAVDELRKMGQTPRIVR</sequence>
<dbReference type="KEGG" id="pbor:BSF38_05244"/>
<keyword evidence="2" id="KW-1185">Reference proteome</keyword>
<dbReference type="OrthoDB" id="284702at2"/>
<evidence type="ECO:0000313" key="2">
    <source>
        <dbReference type="Proteomes" id="UP000186309"/>
    </source>
</evidence>
<dbReference type="EMBL" id="CP019082">
    <property type="protein sequence ID" value="APW63670.1"/>
    <property type="molecule type" value="Genomic_DNA"/>
</dbReference>
<protein>
    <submittedName>
        <fullName evidence="1">Uncharacterized protein</fullName>
    </submittedName>
</protein>
<proteinExistence type="predicted"/>
<dbReference type="AlphaFoldDB" id="A0A1U7CXJ0"/>
<organism evidence="1 2">
    <name type="scientific">Paludisphaera borealis</name>
    <dbReference type="NCBI Taxonomy" id="1387353"/>
    <lineage>
        <taxon>Bacteria</taxon>
        <taxon>Pseudomonadati</taxon>
        <taxon>Planctomycetota</taxon>
        <taxon>Planctomycetia</taxon>
        <taxon>Isosphaerales</taxon>
        <taxon>Isosphaeraceae</taxon>
        <taxon>Paludisphaera</taxon>
    </lineage>
</organism>